<dbReference type="RefSeq" id="WP_109583251.1">
    <property type="nucleotide sequence ID" value="NZ_CAJPUX010000002.1"/>
</dbReference>
<proteinExistence type="predicted"/>
<protein>
    <submittedName>
        <fullName evidence="2">Uncharacterized protein</fullName>
    </submittedName>
</protein>
<keyword evidence="1" id="KW-1133">Transmembrane helix</keyword>
<dbReference type="Proteomes" id="UP000245754">
    <property type="component" value="Unassembled WGS sequence"/>
</dbReference>
<dbReference type="AlphaFoldDB" id="A0A316ERQ7"/>
<name>A0A316ERQ7_9BURK</name>
<gene>
    <name evidence="2" type="ORF">C7419_102430</name>
</gene>
<dbReference type="EMBL" id="QGGT01000002">
    <property type="protein sequence ID" value="PWK35154.1"/>
    <property type="molecule type" value="Genomic_DNA"/>
</dbReference>
<reference evidence="2 3" key="1">
    <citation type="submission" date="2018-05" db="EMBL/GenBank/DDBJ databases">
        <title>Genomic Encyclopedia of Type Strains, Phase IV (KMG-V): Genome sequencing to study the core and pangenomes of soil and plant-associated prokaryotes.</title>
        <authorList>
            <person name="Whitman W."/>
        </authorList>
    </citation>
    <scope>NUCLEOTIDE SEQUENCE [LARGE SCALE GENOMIC DNA]</scope>
    <source>
        <strain evidence="2 3">SLV-132</strain>
    </source>
</reference>
<keyword evidence="1" id="KW-0472">Membrane</keyword>
<feature type="transmembrane region" description="Helical" evidence="1">
    <location>
        <begin position="20"/>
        <end position="40"/>
    </location>
</feature>
<keyword evidence="1" id="KW-0812">Transmembrane</keyword>
<accession>A0A316ERQ7</accession>
<keyword evidence="3" id="KW-1185">Reference proteome</keyword>
<comment type="caution">
    <text evidence="2">The sequence shown here is derived from an EMBL/GenBank/DDBJ whole genome shotgun (WGS) entry which is preliminary data.</text>
</comment>
<evidence type="ECO:0000313" key="2">
    <source>
        <dbReference type="EMBL" id="PWK35154.1"/>
    </source>
</evidence>
<organism evidence="2 3">
    <name type="scientific">Cupriavidus plantarum</name>
    <dbReference type="NCBI Taxonomy" id="942865"/>
    <lineage>
        <taxon>Bacteria</taxon>
        <taxon>Pseudomonadati</taxon>
        <taxon>Pseudomonadota</taxon>
        <taxon>Betaproteobacteria</taxon>
        <taxon>Burkholderiales</taxon>
        <taxon>Burkholderiaceae</taxon>
        <taxon>Cupriavidus</taxon>
    </lineage>
</organism>
<evidence type="ECO:0000256" key="1">
    <source>
        <dbReference type="SAM" id="Phobius"/>
    </source>
</evidence>
<dbReference type="GeneID" id="98340968"/>
<sequence length="195" mass="20931">MNLAALDFARGNRPPSAPGLIAVALGVGVLVGALQLLGALQERGQALDARDDAMAAQERQRETISKAHRNLEDPRARELMAMQRYATEPARHLIEHGWRPNLALLSAELATATREINLVFETRSAQEALSFADWLASQPNTERVVIKRQVEKPGPPVKSVETALQVIWRPYRGLPAAPAAEGGASASAPPAKGAP</sequence>
<evidence type="ECO:0000313" key="3">
    <source>
        <dbReference type="Proteomes" id="UP000245754"/>
    </source>
</evidence>